<dbReference type="Pfam" id="PF23536">
    <property type="entry name" value="TraK_C"/>
    <property type="match status" value="1"/>
</dbReference>
<evidence type="ECO:0000256" key="1">
    <source>
        <dbReference type="SAM" id="MobiDB-lite"/>
    </source>
</evidence>
<dbReference type="KEGG" id="gsb:GSUB_16590"/>
<feature type="region of interest" description="Disordered" evidence="1">
    <location>
        <begin position="352"/>
        <end position="373"/>
    </location>
</feature>
<dbReference type="HOGENOM" id="CLU_059374_0_0_7"/>
<gene>
    <name evidence="4" type="ORF">GSUB_16590</name>
</gene>
<dbReference type="EMBL" id="CP010312">
    <property type="protein sequence ID" value="AJF08127.1"/>
    <property type="molecule type" value="Genomic_DNA"/>
</dbReference>
<name>A0A0B5FIV6_9BACT</name>
<feature type="signal peptide" evidence="2">
    <location>
        <begin position="1"/>
        <end position="24"/>
    </location>
</feature>
<feature type="chain" id="PRO_5002115478" description="TraK C-terminal domain-containing protein" evidence="2">
    <location>
        <begin position="25"/>
        <end position="373"/>
    </location>
</feature>
<keyword evidence="4" id="KW-0614">Plasmid</keyword>
<evidence type="ECO:0000313" key="4">
    <source>
        <dbReference type="EMBL" id="AJF08127.1"/>
    </source>
</evidence>
<evidence type="ECO:0000256" key="2">
    <source>
        <dbReference type="SAM" id="SignalP"/>
    </source>
</evidence>
<dbReference type="PROSITE" id="PS51257">
    <property type="entry name" value="PROKAR_LIPOPROTEIN"/>
    <property type="match status" value="1"/>
</dbReference>
<organism evidence="4 5">
    <name type="scientific">Geoalkalibacter subterraneus</name>
    <dbReference type="NCBI Taxonomy" id="483547"/>
    <lineage>
        <taxon>Bacteria</taxon>
        <taxon>Pseudomonadati</taxon>
        <taxon>Thermodesulfobacteriota</taxon>
        <taxon>Desulfuromonadia</taxon>
        <taxon>Desulfuromonadales</taxon>
        <taxon>Geoalkalibacteraceae</taxon>
        <taxon>Geoalkalibacter</taxon>
    </lineage>
</organism>
<feature type="compositionally biased region" description="Basic and acidic residues" evidence="1">
    <location>
        <begin position="88"/>
        <end position="97"/>
    </location>
</feature>
<feature type="compositionally biased region" description="Polar residues" evidence="1">
    <location>
        <begin position="40"/>
        <end position="62"/>
    </location>
</feature>
<keyword evidence="2" id="KW-0732">Signal</keyword>
<evidence type="ECO:0000313" key="5">
    <source>
        <dbReference type="Proteomes" id="UP000035036"/>
    </source>
</evidence>
<feature type="region of interest" description="Disordered" evidence="1">
    <location>
        <begin position="39"/>
        <end position="129"/>
    </location>
</feature>
<dbReference type="RefSeq" id="WP_040202754.1">
    <property type="nucleotide sequence ID" value="NZ_CP010312.1"/>
</dbReference>
<geneLocation type="plasmid" evidence="4 5">
    <name>pGSUB1</name>
</geneLocation>
<feature type="domain" description="TraK C-terminal" evidence="3">
    <location>
        <begin position="242"/>
        <end position="349"/>
    </location>
</feature>
<accession>A0A0B5FIV6</accession>
<sequence length="373" mass="40546">MQLKTTFTFLTALYLLSLSCAAFAAPTAQDLPGVPLKSIIDTSGQNQKSPSMTPDFSSSTPRVTEIRPSADGQEESIPLSLPGVLKETVAEAKETADRQSTPAPSVSKKTKAVIPPGQESNKSEQEPESTRVAIEVYPGENMILPVANNHTNRLITPFGTAKVHTASSAAIEVDADDESIVYVTPDSKDLITMFVTEKEGDQTKALSLTLVPRAIPPREVRVLVAGEEGQTIGFSQAAAQQWEVQDEYTRMLEKLMVEIAKQNTPQGYGLRLPSAKDPVITCDIPGVTVETGQILDGHNMFVVVSKISNISDQTIEINERACYQRGMLAAAPWPYVWLEPGQATELYTIFRRPSPEEQKPHRPSLISQSGGAR</sequence>
<dbReference type="Proteomes" id="UP000035036">
    <property type="component" value="Plasmid pGSUB1"/>
</dbReference>
<protein>
    <recommendedName>
        <fullName evidence="3">TraK C-terminal domain-containing protein</fullName>
    </recommendedName>
</protein>
<dbReference type="AlphaFoldDB" id="A0A0B5FIV6"/>
<reference evidence="4 5" key="1">
    <citation type="journal article" date="2015" name="Genome Announc.">
        <title>Genomes of Geoalkalibacter ferrihydriticus Z-0531T and Geoalkalibacter subterraneus Red1T, Two Haloalkaliphilic Metal-Reducing Deltaproteobacteria.</title>
        <authorList>
            <person name="Badalamenti J.P."/>
            <person name="Krajmalnik-Brown R."/>
            <person name="Torres C.I."/>
            <person name="Bond D.R."/>
        </authorList>
    </citation>
    <scope>NUCLEOTIDE SEQUENCE [LARGE SCALE GENOMIC DNA]</scope>
    <source>
        <strain evidence="4 5">Red1</strain>
        <plasmid evidence="5">Plasmid pGSUB1</plasmid>
    </source>
</reference>
<dbReference type="OrthoDB" id="5298536at2"/>
<dbReference type="InterPro" id="IPR055397">
    <property type="entry name" value="TraK_C"/>
</dbReference>
<evidence type="ECO:0000259" key="3">
    <source>
        <dbReference type="Pfam" id="PF23536"/>
    </source>
</evidence>
<proteinExistence type="predicted"/>
<keyword evidence="5" id="KW-1185">Reference proteome</keyword>